<evidence type="ECO:0000256" key="3">
    <source>
        <dbReference type="ARBA" id="ARBA00022500"/>
    </source>
</evidence>
<dbReference type="Gene3D" id="1.10.287.950">
    <property type="entry name" value="Methyl-accepting chemotaxis protein"/>
    <property type="match status" value="1"/>
</dbReference>
<dbReference type="Pfam" id="PF00672">
    <property type="entry name" value="HAMP"/>
    <property type="match status" value="1"/>
</dbReference>
<keyword evidence="15" id="KW-1185">Reference proteome</keyword>
<dbReference type="InterPro" id="IPR029151">
    <property type="entry name" value="Sensor-like_sf"/>
</dbReference>
<dbReference type="InterPro" id="IPR004089">
    <property type="entry name" value="MCPsignal_dom"/>
</dbReference>
<dbReference type="EMBL" id="JABBNI010000007">
    <property type="protein sequence ID" value="NMM61769.1"/>
    <property type="molecule type" value="Genomic_DNA"/>
</dbReference>
<dbReference type="InterPro" id="IPR003660">
    <property type="entry name" value="HAMP_dom"/>
</dbReference>
<dbReference type="GO" id="GO:0006935">
    <property type="term" value="P:chemotaxis"/>
    <property type="evidence" value="ECO:0007669"/>
    <property type="project" value="UniProtKB-KW"/>
</dbReference>
<dbReference type="Pfam" id="PF02743">
    <property type="entry name" value="dCache_1"/>
    <property type="match status" value="1"/>
</dbReference>
<dbReference type="SMART" id="SM00304">
    <property type="entry name" value="HAMP"/>
    <property type="match status" value="1"/>
</dbReference>
<keyword evidence="5 11" id="KW-1133">Transmembrane helix</keyword>
<dbReference type="PANTHER" id="PTHR32089:SF112">
    <property type="entry name" value="LYSOZYME-LIKE PROTEIN-RELATED"/>
    <property type="match status" value="1"/>
</dbReference>
<reference evidence="14 15" key="2">
    <citation type="submission" date="2020-06" db="EMBL/GenBank/DDBJ databases">
        <title>Complete Genome Sequence of Clostridium muelleri sp. nov. P21T, an Acid-Alcohol Producing Acetogen Isolated from Old Hay.</title>
        <authorList>
            <person name="Duncan K.E."/>
            <person name="Tanner R.S."/>
        </authorList>
    </citation>
    <scope>NUCLEOTIDE SEQUENCE [LARGE SCALE GENOMIC DNA]</scope>
    <source>
        <strain evidence="14 15">P21</strain>
    </source>
</reference>
<feature type="coiled-coil region" evidence="10">
    <location>
        <begin position="568"/>
        <end position="595"/>
    </location>
</feature>
<dbReference type="AlphaFoldDB" id="A0A7Y0HLC9"/>
<feature type="transmembrane region" description="Helical" evidence="11">
    <location>
        <begin position="12"/>
        <end position="31"/>
    </location>
</feature>
<evidence type="ECO:0000313" key="14">
    <source>
        <dbReference type="EMBL" id="NMM61769.1"/>
    </source>
</evidence>
<comment type="subcellular location">
    <subcellularLocation>
        <location evidence="1">Cell membrane</location>
        <topology evidence="1">Multi-pass membrane protein</topology>
    </subcellularLocation>
</comment>
<comment type="caution">
    <text evidence="14">The sequence shown here is derived from an EMBL/GenBank/DDBJ whole genome shotgun (WGS) entry which is preliminary data.</text>
</comment>
<evidence type="ECO:0000259" key="13">
    <source>
        <dbReference type="PROSITE" id="PS50885"/>
    </source>
</evidence>
<evidence type="ECO:0000256" key="10">
    <source>
        <dbReference type="SAM" id="Coils"/>
    </source>
</evidence>
<evidence type="ECO:0000256" key="7">
    <source>
        <dbReference type="ARBA" id="ARBA00023224"/>
    </source>
</evidence>
<evidence type="ECO:0000256" key="4">
    <source>
        <dbReference type="ARBA" id="ARBA00022692"/>
    </source>
</evidence>
<evidence type="ECO:0000256" key="6">
    <source>
        <dbReference type="ARBA" id="ARBA00023136"/>
    </source>
</evidence>
<evidence type="ECO:0000256" key="5">
    <source>
        <dbReference type="ARBA" id="ARBA00022989"/>
    </source>
</evidence>
<protein>
    <submittedName>
        <fullName evidence="14">Methyl-accepting chemotaxis protein</fullName>
    </submittedName>
</protein>
<dbReference type="GO" id="GO:0007165">
    <property type="term" value="P:signal transduction"/>
    <property type="evidence" value="ECO:0007669"/>
    <property type="project" value="UniProtKB-KW"/>
</dbReference>
<name>A0A7Y0HLC9_9CLOT</name>
<dbReference type="InterPro" id="IPR033479">
    <property type="entry name" value="dCache_1"/>
</dbReference>
<evidence type="ECO:0000256" key="1">
    <source>
        <dbReference type="ARBA" id="ARBA00004651"/>
    </source>
</evidence>
<evidence type="ECO:0000313" key="15">
    <source>
        <dbReference type="Proteomes" id="UP000537131"/>
    </source>
</evidence>
<feature type="domain" description="HAMP" evidence="13">
    <location>
        <begin position="335"/>
        <end position="387"/>
    </location>
</feature>
<accession>A0A7Y0HLC9</accession>
<evidence type="ECO:0000256" key="8">
    <source>
        <dbReference type="ARBA" id="ARBA00029447"/>
    </source>
</evidence>
<feature type="transmembrane region" description="Helical" evidence="11">
    <location>
        <begin position="316"/>
        <end position="334"/>
    </location>
</feature>
<evidence type="ECO:0000256" key="11">
    <source>
        <dbReference type="SAM" id="Phobius"/>
    </source>
</evidence>
<dbReference type="PROSITE" id="PS50111">
    <property type="entry name" value="CHEMOTAXIS_TRANSDUC_2"/>
    <property type="match status" value="1"/>
</dbReference>
<dbReference type="Proteomes" id="UP000537131">
    <property type="component" value="Unassembled WGS sequence"/>
</dbReference>
<dbReference type="CDD" id="cd06225">
    <property type="entry name" value="HAMP"/>
    <property type="match status" value="1"/>
</dbReference>
<keyword evidence="6 11" id="KW-0472">Membrane</keyword>
<keyword evidence="7 9" id="KW-0807">Transducer</keyword>
<evidence type="ECO:0000256" key="2">
    <source>
        <dbReference type="ARBA" id="ARBA00022475"/>
    </source>
</evidence>
<reference evidence="14 15" key="1">
    <citation type="submission" date="2020-04" db="EMBL/GenBank/DDBJ databases">
        <authorList>
            <person name="Doyle D.A."/>
        </authorList>
    </citation>
    <scope>NUCLEOTIDE SEQUENCE [LARGE SCALE GENOMIC DNA]</scope>
    <source>
        <strain evidence="14 15">P21</strain>
    </source>
</reference>
<gene>
    <name evidence="14" type="ORF">HBE96_03510</name>
</gene>
<dbReference type="SUPFAM" id="SSF103190">
    <property type="entry name" value="Sensory domain-like"/>
    <property type="match status" value="1"/>
</dbReference>
<dbReference type="Gene3D" id="6.10.340.10">
    <property type="match status" value="1"/>
</dbReference>
<proteinExistence type="inferred from homology"/>
<comment type="similarity">
    <text evidence="8">Belongs to the methyl-accepting chemotaxis (MCP) protein family.</text>
</comment>
<dbReference type="RefSeq" id="WP_169296376.1">
    <property type="nucleotide sequence ID" value="NZ_JABBNI010000007.1"/>
</dbReference>
<keyword evidence="4 11" id="KW-0812">Transmembrane</keyword>
<dbReference type="SMART" id="SM00283">
    <property type="entry name" value="MA"/>
    <property type="match status" value="1"/>
</dbReference>
<keyword evidence="10" id="KW-0175">Coiled coil</keyword>
<evidence type="ECO:0000256" key="9">
    <source>
        <dbReference type="PROSITE-ProRule" id="PRU00284"/>
    </source>
</evidence>
<organism evidence="14 15">
    <name type="scientific">Clostridium muellerianum</name>
    <dbReference type="NCBI Taxonomy" id="2716538"/>
    <lineage>
        <taxon>Bacteria</taxon>
        <taxon>Bacillati</taxon>
        <taxon>Bacillota</taxon>
        <taxon>Clostridia</taxon>
        <taxon>Eubacteriales</taxon>
        <taxon>Clostridiaceae</taxon>
        <taxon>Clostridium</taxon>
    </lineage>
</organism>
<feature type="domain" description="Methyl-accepting transducer" evidence="12">
    <location>
        <begin position="406"/>
        <end position="677"/>
    </location>
</feature>
<keyword evidence="3" id="KW-0145">Chemotaxis</keyword>
<dbReference type="PANTHER" id="PTHR32089">
    <property type="entry name" value="METHYL-ACCEPTING CHEMOTAXIS PROTEIN MCPB"/>
    <property type="match status" value="1"/>
</dbReference>
<dbReference type="Pfam" id="PF00015">
    <property type="entry name" value="MCPsignal"/>
    <property type="match status" value="1"/>
</dbReference>
<dbReference type="GO" id="GO:0005886">
    <property type="term" value="C:plasma membrane"/>
    <property type="evidence" value="ECO:0007669"/>
    <property type="project" value="UniProtKB-SubCell"/>
</dbReference>
<dbReference type="PROSITE" id="PS50885">
    <property type="entry name" value="HAMP"/>
    <property type="match status" value="1"/>
</dbReference>
<dbReference type="CDD" id="cd12912">
    <property type="entry name" value="PDC2_MCP_like"/>
    <property type="match status" value="1"/>
</dbReference>
<sequence length="693" mass="75688">MKSIKNRLITFAVLLVLLPVLITNFVCYYYFSSNISSSVINSNKKLSSTISDGVKDFIDKAYTLTEEMAQNKTTVDFNAEDQKEMLINTLAKNTYFDLFYIQNTYGKQTARSSGELGDRSNRWWFTQIMKDKKPFVSKSYYSTSGNMAVTSIFHPILDKNSNMLGIFGADLKLNELQKLVDKYSDGKNVYSFVLDSEGVVIAHPDKAQVSELYNYKTLKKTVLVKDASGNVEKDTSGNLKTKLEDIAIPQALKESVGKALKGESGVVEYSDSNKKEMLGAYTAIKLPGQSQSWAVVTVENKAYAMSVIKSTQLKNTFIALGLLILIAILIYLLAKKFTQPILDLVSLMKRASEGDLTVECKHKSEDEIGNLSFNFNCMISQIRDLINNISNTSNLVTNSAKTLAINTDATSQSIEQVTLNISDVAAAAEKQTSNSITGLDTTTKLSDEISIMTNYMNEGKSSAEKIYTVSTKGVNVIGSLETAAKENNQSINNIALVVNSLSEKANIIGNIADTITSISEQTNLLALNAAIEAARAGEAGKGFSVVADQVRKLSEDTAASSHHVKDIISNVQKDIDNANKAISQAELVVKSQNDAVKYTGETFNEISSKIQDVVNKIITTASSLDNVLISRDQLLILMEDAAKVSETLSASSEHVSAITEEQNAAMEEVTALAEDLNKMASTLNESIKTFKLN</sequence>
<evidence type="ECO:0000259" key="12">
    <source>
        <dbReference type="PROSITE" id="PS50111"/>
    </source>
</evidence>
<dbReference type="SUPFAM" id="SSF58104">
    <property type="entry name" value="Methyl-accepting chemotaxis protein (MCP) signaling domain"/>
    <property type="match status" value="1"/>
</dbReference>
<keyword evidence="2" id="KW-1003">Cell membrane</keyword>
<dbReference type="CDD" id="cd18773">
    <property type="entry name" value="PDC1_HK_sensor"/>
    <property type="match status" value="1"/>
</dbReference>
<dbReference type="Gene3D" id="3.30.450.20">
    <property type="entry name" value="PAS domain"/>
    <property type="match status" value="1"/>
</dbReference>